<gene>
    <name evidence="5" type="ORF">DZ860_12955</name>
</gene>
<keyword evidence="2" id="KW-0238">DNA-binding</keyword>
<dbReference type="PRINTS" id="PR00598">
    <property type="entry name" value="HTHMARR"/>
</dbReference>
<dbReference type="Pfam" id="PF01047">
    <property type="entry name" value="MarR"/>
    <property type="match status" value="1"/>
</dbReference>
<dbReference type="RefSeq" id="WP_120031932.1">
    <property type="nucleotide sequence ID" value="NZ_QVMU01000011.1"/>
</dbReference>
<dbReference type="InterPro" id="IPR000835">
    <property type="entry name" value="HTH_MarR-typ"/>
</dbReference>
<evidence type="ECO:0000313" key="5">
    <source>
        <dbReference type="EMBL" id="RJX70467.1"/>
    </source>
</evidence>
<dbReference type="PROSITE" id="PS50995">
    <property type="entry name" value="HTH_MARR_2"/>
    <property type="match status" value="1"/>
</dbReference>
<dbReference type="SMART" id="SM00347">
    <property type="entry name" value="HTH_MARR"/>
    <property type="match status" value="1"/>
</dbReference>
<dbReference type="InterPro" id="IPR036388">
    <property type="entry name" value="WH-like_DNA-bd_sf"/>
</dbReference>
<evidence type="ECO:0000313" key="6">
    <source>
        <dbReference type="Proteomes" id="UP000273252"/>
    </source>
</evidence>
<feature type="domain" description="HTH marR-type" evidence="4">
    <location>
        <begin position="1"/>
        <end position="135"/>
    </location>
</feature>
<sequence>MLAKSLSNLERFSYKAWRVHGKEDPLCLLSFNEYDYLKVIQDSEGGIRITDLAEELRVTKPSASNMVVRLEKKGLVNRIACEDDARSKRVVLSESAMKNMSLETVVYKDMAAQMTSRLNEEEAKQLVLLLEKALHD</sequence>
<keyword evidence="3" id="KW-0804">Transcription</keyword>
<dbReference type="AlphaFoldDB" id="A0A3A6QDW9"/>
<accession>A0A3A6QDW9</accession>
<name>A0A3A6QDW9_9VIBR</name>
<dbReference type="GO" id="GO:0003677">
    <property type="term" value="F:DNA binding"/>
    <property type="evidence" value="ECO:0007669"/>
    <property type="project" value="UniProtKB-KW"/>
</dbReference>
<dbReference type="Gene3D" id="1.10.10.10">
    <property type="entry name" value="Winged helix-like DNA-binding domain superfamily/Winged helix DNA-binding domain"/>
    <property type="match status" value="1"/>
</dbReference>
<dbReference type="PANTHER" id="PTHR42756:SF1">
    <property type="entry name" value="TRANSCRIPTIONAL REPRESSOR OF EMRAB OPERON"/>
    <property type="match status" value="1"/>
</dbReference>
<dbReference type="EMBL" id="QVMU01000011">
    <property type="protein sequence ID" value="RJX70467.1"/>
    <property type="molecule type" value="Genomic_DNA"/>
</dbReference>
<comment type="caution">
    <text evidence="5">The sequence shown here is derived from an EMBL/GenBank/DDBJ whole genome shotgun (WGS) entry which is preliminary data.</text>
</comment>
<dbReference type="OrthoDB" id="3178168at2"/>
<dbReference type="Proteomes" id="UP000273252">
    <property type="component" value="Unassembled WGS sequence"/>
</dbReference>
<protein>
    <submittedName>
        <fullName evidence="5">MarR family transcriptional regulator</fullName>
    </submittedName>
</protein>
<dbReference type="InterPro" id="IPR036390">
    <property type="entry name" value="WH_DNA-bd_sf"/>
</dbReference>
<dbReference type="SUPFAM" id="SSF46785">
    <property type="entry name" value="Winged helix' DNA-binding domain"/>
    <property type="match status" value="1"/>
</dbReference>
<keyword evidence="6" id="KW-1185">Reference proteome</keyword>
<evidence type="ECO:0000256" key="2">
    <source>
        <dbReference type="ARBA" id="ARBA00023125"/>
    </source>
</evidence>
<dbReference type="PANTHER" id="PTHR42756">
    <property type="entry name" value="TRANSCRIPTIONAL REGULATOR, MARR"/>
    <property type="match status" value="1"/>
</dbReference>
<reference evidence="5 6" key="1">
    <citation type="submission" date="2018-08" db="EMBL/GenBank/DDBJ databases">
        <title>Vibrio isolated from the Eastern China Marginal Seas.</title>
        <authorList>
            <person name="Li Y."/>
        </authorList>
    </citation>
    <scope>NUCLEOTIDE SEQUENCE [LARGE SCALE GENOMIC DNA]</scope>
    <source>
        <strain evidence="5 6">BEI233</strain>
    </source>
</reference>
<evidence type="ECO:0000256" key="3">
    <source>
        <dbReference type="ARBA" id="ARBA00023163"/>
    </source>
</evidence>
<organism evidence="5 6">
    <name type="scientific">Vibrio sinensis</name>
    <dbReference type="NCBI Taxonomy" id="2302434"/>
    <lineage>
        <taxon>Bacteria</taxon>
        <taxon>Pseudomonadati</taxon>
        <taxon>Pseudomonadota</taxon>
        <taxon>Gammaproteobacteria</taxon>
        <taxon>Vibrionales</taxon>
        <taxon>Vibrionaceae</taxon>
        <taxon>Vibrio</taxon>
    </lineage>
</organism>
<proteinExistence type="predicted"/>
<evidence type="ECO:0000256" key="1">
    <source>
        <dbReference type="ARBA" id="ARBA00023015"/>
    </source>
</evidence>
<dbReference type="GO" id="GO:0003700">
    <property type="term" value="F:DNA-binding transcription factor activity"/>
    <property type="evidence" value="ECO:0007669"/>
    <property type="project" value="InterPro"/>
</dbReference>
<keyword evidence="1" id="KW-0805">Transcription regulation</keyword>
<evidence type="ECO:0000259" key="4">
    <source>
        <dbReference type="PROSITE" id="PS50995"/>
    </source>
</evidence>